<accession>A0ABP7EIY6</accession>
<comment type="caution">
    <text evidence="1">The sequence shown here is derived from an EMBL/GenBank/DDBJ whole genome shotgun (WGS) entry which is preliminary data.</text>
</comment>
<dbReference type="RefSeq" id="WP_345642709.1">
    <property type="nucleotide sequence ID" value="NZ_BAABEP010000006.1"/>
</dbReference>
<keyword evidence="2" id="KW-1185">Reference proteome</keyword>
<dbReference type="SUPFAM" id="SSF46955">
    <property type="entry name" value="Putative DNA-binding domain"/>
    <property type="match status" value="1"/>
</dbReference>
<dbReference type="InterPro" id="IPR009061">
    <property type="entry name" value="DNA-bd_dom_put_sf"/>
</dbReference>
<sequence>MPTKADRVVALPAGLVPLLTQPELETYYQISDWTVLQWIKAGLPVEEVQATGAKKRVRRFDLAVVKRWLAERDQLAASA</sequence>
<proteinExistence type="predicted"/>
<reference evidence="2" key="1">
    <citation type="journal article" date="2019" name="Int. J. Syst. Evol. Microbiol.">
        <title>The Global Catalogue of Microorganisms (GCM) 10K type strain sequencing project: providing services to taxonomists for standard genome sequencing and annotation.</title>
        <authorList>
            <consortium name="The Broad Institute Genomics Platform"/>
            <consortium name="The Broad Institute Genome Sequencing Center for Infectious Disease"/>
            <person name="Wu L."/>
            <person name="Ma J."/>
        </authorList>
    </citation>
    <scope>NUCLEOTIDE SEQUENCE [LARGE SCALE GENOMIC DNA]</scope>
    <source>
        <strain evidence="2">JCM 30846</strain>
    </source>
</reference>
<name>A0ABP7EIY6_9ACTN</name>
<protein>
    <recommendedName>
        <fullName evidence="3">Helix-turn-helix domain-containing protein</fullName>
    </recommendedName>
</protein>
<evidence type="ECO:0000313" key="1">
    <source>
        <dbReference type="EMBL" id="GAA3717819.1"/>
    </source>
</evidence>
<dbReference type="EMBL" id="BAABEP010000006">
    <property type="protein sequence ID" value="GAA3717819.1"/>
    <property type="molecule type" value="Genomic_DNA"/>
</dbReference>
<dbReference type="Gene3D" id="1.10.10.10">
    <property type="entry name" value="Winged helix-like DNA-binding domain superfamily/Winged helix DNA-binding domain"/>
    <property type="match status" value="1"/>
</dbReference>
<organism evidence="1 2">
    <name type="scientific">Streptomyces tremellae</name>
    <dbReference type="NCBI Taxonomy" id="1124239"/>
    <lineage>
        <taxon>Bacteria</taxon>
        <taxon>Bacillati</taxon>
        <taxon>Actinomycetota</taxon>
        <taxon>Actinomycetes</taxon>
        <taxon>Kitasatosporales</taxon>
        <taxon>Streptomycetaceae</taxon>
        <taxon>Streptomyces</taxon>
    </lineage>
</organism>
<dbReference type="InterPro" id="IPR036388">
    <property type="entry name" value="WH-like_DNA-bd_sf"/>
</dbReference>
<gene>
    <name evidence="1" type="ORF">GCM10023082_14230</name>
</gene>
<evidence type="ECO:0000313" key="2">
    <source>
        <dbReference type="Proteomes" id="UP001499884"/>
    </source>
</evidence>
<evidence type="ECO:0008006" key="3">
    <source>
        <dbReference type="Google" id="ProtNLM"/>
    </source>
</evidence>
<dbReference type="Proteomes" id="UP001499884">
    <property type="component" value="Unassembled WGS sequence"/>
</dbReference>